<dbReference type="RefSeq" id="WP_075637538.1">
    <property type="nucleotide sequence ID" value="NZ_MKIM01000017.1"/>
</dbReference>
<dbReference type="AlphaFoldDB" id="A0A1Q8ZXZ6"/>
<protein>
    <recommendedName>
        <fullName evidence="3">Response regulatory domain-containing protein</fullName>
    </recommendedName>
</protein>
<comment type="caution">
    <text evidence="1">The sequence shown here is derived from an EMBL/GenBank/DDBJ whole genome shotgun (WGS) entry which is preliminary data.</text>
</comment>
<sequence length="119" mass="13605">MSRYRLLVIGRKNLFTSFIKDAWEKEGLDLLGPSDFTQAMEALKVLGTIDSVLIDVTESAEHMVELVEYLEPLCIPFLFVAREAEHVSDYSPYEMSAKKDDIDTIFLALMRQCDTATRH</sequence>
<accession>A0A1Q8ZXZ6</accession>
<evidence type="ECO:0008006" key="3">
    <source>
        <dbReference type="Google" id="ProtNLM"/>
    </source>
</evidence>
<proteinExistence type="predicted"/>
<name>A0A1Q8ZXZ6_9HYPH</name>
<organism evidence="1 2">
    <name type="scientific">Rhizobium oryziradicis</name>
    <dbReference type="NCBI Taxonomy" id="1867956"/>
    <lineage>
        <taxon>Bacteria</taxon>
        <taxon>Pseudomonadati</taxon>
        <taxon>Pseudomonadota</taxon>
        <taxon>Alphaproteobacteria</taxon>
        <taxon>Hyphomicrobiales</taxon>
        <taxon>Rhizobiaceae</taxon>
        <taxon>Rhizobium/Agrobacterium group</taxon>
        <taxon>Rhizobium</taxon>
    </lineage>
</organism>
<reference evidence="1 2" key="1">
    <citation type="submission" date="2016-09" db="EMBL/GenBank/DDBJ databases">
        <title>Rhizobium oryziradicis sp. nov., isolated from the root of rice.</title>
        <authorList>
            <person name="Zhao J."/>
            <person name="Zhang X."/>
        </authorList>
    </citation>
    <scope>NUCLEOTIDE SEQUENCE [LARGE SCALE GENOMIC DNA]</scope>
    <source>
        <strain evidence="1 2">N19</strain>
    </source>
</reference>
<gene>
    <name evidence="1" type="ORF">BJF95_02305</name>
</gene>
<evidence type="ECO:0000313" key="2">
    <source>
        <dbReference type="Proteomes" id="UP000186894"/>
    </source>
</evidence>
<dbReference type="OrthoDB" id="8364127at2"/>
<keyword evidence="2" id="KW-1185">Reference proteome</keyword>
<dbReference type="EMBL" id="MKIM01000017">
    <property type="protein sequence ID" value="OLP46949.1"/>
    <property type="molecule type" value="Genomic_DNA"/>
</dbReference>
<evidence type="ECO:0000313" key="1">
    <source>
        <dbReference type="EMBL" id="OLP46949.1"/>
    </source>
</evidence>
<dbReference type="Proteomes" id="UP000186894">
    <property type="component" value="Unassembled WGS sequence"/>
</dbReference>